<organism evidence="6 7">
    <name type="scientific">Candidatus Doudnabacteria bacterium RIFCSPHIGHO2_01_52_17</name>
    <dbReference type="NCBI Taxonomy" id="1817820"/>
    <lineage>
        <taxon>Bacteria</taxon>
        <taxon>Candidatus Doudnaibacteriota</taxon>
    </lineage>
</organism>
<dbReference type="InterPro" id="IPR002661">
    <property type="entry name" value="Ribosome_recyc_fac"/>
</dbReference>
<dbReference type="CDD" id="cd00520">
    <property type="entry name" value="RRF"/>
    <property type="match status" value="1"/>
</dbReference>
<feature type="domain" description="Ribosome recycling factor" evidence="5">
    <location>
        <begin position="18"/>
        <end position="180"/>
    </location>
</feature>
<evidence type="ECO:0000256" key="4">
    <source>
        <dbReference type="SAM" id="Coils"/>
    </source>
</evidence>
<dbReference type="InterPro" id="IPR023584">
    <property type="entry name" value="Ribosome_recyc_fac_dom"/>
</dbReference>
<dbReference type="NCBIfam" id="TIGR00496">
    <property type="entry name" value="frr"/>
    <property type="match status" value="1"/>
</dbReference>
<proteinExistence type="inferred from homology"/>
<dbReference type="PANTHER" id="PTHR20982">
    <property type="entry name" value="RIBOSOME RECYCLING FACTOR"/>
    <property type="match status" value="1"/>
</dbReference>
<dbReference type="AlphaFoldDB" id="A0A1F5NEP9"/>
<dbReference type="FunFam" id="3.30.1360.40:FF:000001">
    <property type="entry name" value="Ribosome-recycling factor"/>
    <property type="match status" value="1"/>
</dbReference>
<accession>A0A1F5NEP9</accession>
<dbReference type="EMBL" id="MFEG01000023">
    <property type="protein sequence ID" value="OGE75930.1"/>
    <property type="molecule type" value="Genomic_DNA"/>
</dbReference>
<evidence type="ECO:0000256" key="2">
    <source>
        <dbReference type="ARBA" id="ARBA00022917"/>
    </source>
</evidence>
<dbReference type="SUPFAM" id="SSF55194">
    <property type="entry name" value="Ribosome recycling factor, RRF"/>
    <property type="match status" value="1"/>
</dbReference>
<evidence type="ECO:0000256" key="1">
    <source>
        <dbReference type="ARBA" id="ARBA00005912"/>
    </source>
</evidence>
<sequence length="182" mass="20861">MNLAEKKGKFEEIILHLRAELQKLRTARANPAMVEDLQADYYGTKTPLKQLGSISVPEPRQLLISPWDKSVLGGIEKAIRDSGLGLNPANEGDKIRITVPQLTEERRKDLTKIAGKTAEEARVRLRNLREDLGKEIKKEFDGKVITEDDKFSLQEELQKYTDEYNKQIKEQQEAKEKEIMTI</sequence>
<gene>
    <name evidence="3" type="primary">frr</name>
    <name evidence="6" type="ORF">A3K06_02575</name>
</gene>
<dbReference type="Gene3D" id="3.30.1360.40">
    <property type="match status" value="1"/>
</dbReference>
<evidence type="ECO:0000313" key="7">
    <source>
        <dbReference type="Proteomes" id="UP000176547"/>
    </source>
</evidence>
<keyword evidence="4" id="KW-0175">Coiled coil</keyword>
<protein>
    <recommendedName>
        <fullName evidence="3">Ribosome-recycling factor</fullName>
        <shortName evidence="3">RRF</shortName>
    </recommendedName>
    <alternativeName>
        <fullName evidence="3">Ribosome-releasing factor</fullName>
    </alternativeName>
</protein>
<dbReference type="GO" id="GO:0006415">
    <property type="term" value="P:translational termination"/>
    <property type="evidence" value="ECO:0007669"/>
    <property type="project" value="UniProtKB-UniRule"/>
</dbReference>
<evidence type="ECO:0000313" key="6">
    <source>
        <dbReference type="EMBL" id="OGE75930.1"/>
    </source>
</evidence>
<reference evidence="6 7" key="1">
    <citation type="journal article" date="2016" name="Nat. Commun.">
        <title>Thousands of microbial genomes shed light on interconnected biogeochemical processes in an aquifer system.</title>
        <authorList>
            <person name="Anantharaman K."/>
            <person name="Brown C.T."/>
            <person name="Hug L.A."/>
            <person name="Sharon I."/>
            <person name="Castelle C.J."/>
            <person name="Probst A.J."/>
            <person name="Thomas B.C."/>
            <person name="Singh A."/>
            <person name="Wilkins M.J."/>
            <person name="Karaoz U."/>
            <person name="Brodie E.L."/>
            <person name="Williams K.H."/>
            <person name="Hubbard S.S."/>
            <person name="Banfield J.F."/>
        </authorList>
    </citation>
    <scope>NUCLEOTIDE SEQUENCE [LARGE SCALE GENOMIC DNA]</scope>
</reference>
<evidence type="ECO:0000256" key="3">
    <source>
        <dbReference type="HAMAP-Rule" id="MF_00040"/>
    </source>
</evidence>
<evidence type="ECO:0000259" key="5">
    <source>
        <dbReference type="Pfam" id="PF01765"/>
    </source>
</evidence>
<name>A0A1F5NEP9_9BACT</name>
<comment type="caution">
    <text evidence="6">The sequence shown here is derived from an EMBL/GenBank/DDBJ whole genome shotgun (WGS) entry which is preliminary data.</text>
</comment>
<keyword evidence="2 3" id="KW-0648">Protein biosynthesis</keyword>
<dbReference type="HAMAP" id="MF_00040">
    <property type="entry name" value="RRF"/>
    <property type="match status" value="1"/>
</dbReference>
<comment type="similarity">
    <text evidence="1 3">Belongs to the RRF family.</text>
</comment>
<dbReference type="PANTHER" id="PTHR20982:SF3">
    <property type="entry name" value="MITOCHONDRIAL RIBOSOME RECYCLING FACTOR PSEUDO 1"/>
    <property type="match status" value="1"/>
</dbReference>
<keyword evidence="3" id="KW-0963">Cytoplasm</keyword>
<comment type="subcellular location">
    <subcellularLocation>
        <location evidence="3">Cytoplasm</location>
    </subcellularLocation>
</comment>
<dbReference type="Proteomes" id="UP000176547">
    <property type="component" value="Unassembled WGS sequence"/>
</dbReference>
<dbReference type="InterPro" id="IPR036191">
    <property type="entry name" value="RRF_sf"/>
</dbReference>
<dbReference type="Pfam" id="PF01765">
    <property type="entry name" value="RRF"/>
    <property type="match status" value="1"/>
</dbReference>
<dbReference type="Gene3D" id="1.10.132.20">
    <property type="entry name" value="Ribosome-recycling factor"/>
    <property type="match status" value="1"/>
</dbReference>
<dbReference type="GO" id="GO:0043023">
    <property type="term" value="F:ribosomal large subunit binding"/>
    <property type="evidence" value="ECO:0007669"/>
    <property type="project" value="TreeGrafter"/>
</dbReference>
<dbReference type="GO" id="GO:0005737">
    <property type="term" value="C:cytoplasm"/>
    <property type="evidence" value="ECO:0007669"/>
    <property type="project" value="UniProtKB-SubCell"/>
</dbReference>
<comment type="function">
    <text evidence="3">Responsible for the release of ribosomes from messenger RNA at the termination of protein biosynthesis. May increase the efficiency of translation by recycling ribosomes from one round of translation to another.</text>
</comment>
<feature type="coiled-coil region" evidence="4">
    <location>
        <begin position="118"/>
        <end position="177"/>
    </location>
</feature>